<dbReference type="SMART" id="SM00857">
    <property type="entry name" value="Resolvase"/>
    <property type="match status" value="1"/>
</dbReference>
<dbReference type="PANTHER" id="PTHR30461">
    <property type="entry name" value="DNA-INVERTASE FROM LAMBDOID PROPHAGE"/>
    <property type="match status" value="1"/>
</dbReference>
<keyword evidence="5" id="KW-1185">Reference proteome</keyword>
<dbReference type="PROSITE" id="PS51736">
    <property type="entry name" value="RECOMBINASES_3"/>
    <property type="match status" value="1"/>
</dbReference>
<gene>
    <name evidence="4" type="ORF">Mth01_26280</name>
</gene>
<dbReference type="Pfam" id="PF07508">
    <property type="entry name" value="Recombinase"/>
    <property type="match status" value="1"/>
</dbReference>
<accession>A0A8J3R8M1</accession>
<dbReference type="Gene3D" id="3.90.1750.20">
    <property type="entry name" value="Putative Large Serine Recombinase, Chain B, Domain 2"/>
    <property type="match status" value="1"/>
</dbReference>
<dbReference type="PANTHER" id="PTHR30461:SF23">
    <property type="entry name" value="DNA RECOMBINASE-RELATED"/>
    <property type="match status" value="1"/>
</dbReference>
<dbReference type="PROSITE" id="PS51737">
    <property type="entry name" value="RECOMBINASE_DNA_BIND"/>
    <property type="match status" value="1"/>
</dbReference>
<evidence type="ECO:0000313" key="4">
    <source>
        <dbReference type="EMBL" id="GIH70375.1"/>
    </source>
</evidence>
<dbReference type="InterPro" id="IPR011109">
    <property type="entry name" value="DNA_bind_recombinase_dom"/>
</dbReference>
<feature type="domain" description="Resolvase/invertase-type recombinase catalytic" evidence="2">
    <location>
        <begin position="10"/>
        <end position="158"/>
    </location>
</feature>
<evidence type="ECO:0000259" key="3">
    <source>
        <dbReference type="PROSITE" id="PS51737"/>
    </source>
</evidence>
<reference evidence="4" key="1">
    <citation type="submission" date="2021-01" db="EMBL/GenBank/DDBJ databases">
        <title>Whole genome shotgun sequence of Sphaerimonospora thailandensis NBRC 107569.</title>
        <authorList>
            <person name="Komaki H."/>
            <person name="Tamura T."/>
        </authorList>
    </citation>
    <scope>NUCLEOTIDE SEQUENCE</scope>
    <source>
        <strain evidence="4">NBRC 107569</strain>
    </source>
</reference>
<evidence type="ECO:0000313" key="5">
    <source>
        <dbReference type="Proteomes" id="UP000610966"/>
    </source>
</evidence>
<comment type="caution">
    <text evidence="4">The sequence shown here is derived from an EMBL/GenBank/DDBJ whole genome shotgun (WGS) entry which is preliminary data.</text>
</comment>
<dbReference type="AlphaFoldDB" id="A0A8J3R8M1"/>
<dbReference type="SUPFAM" id="SSF53041">
    <property type="entry name" value="Resolvase-like"/>
    <property type="match status" value="1"/>
</dbReference>
<dbReference type="GO" id="GO:0003677">
    <property type="term" value="F:DNA binding"/>
    <property type="evidence" value="ECO:0007669"/>
    <property type="project" value="InterPro"/>
</dbReference>
<dbReference type="InterPro" id="IPR038109">
    <property type="entry name" value="DNA_bind_recomb_sf"/>
</dbReference>
<dbReference type="Gene3D" id="3.40.50.1390">
    <property type="entry name" value="Resolvase, N-terminal catalytic domain"/>
    <property type="match status" value="1"/>
</dbReference>
<dbReference type="InterPro" id="IPR025827">
    <property type="entry name" value="Zn_ribbon_recom_dom"/>
</dbReference>
<organism evidence="4 5">
    <name type="scientific">Sphaerimonospora thailandensis</name>
    <dbReference type="NCBI Taxonomy" id="795644"/>
    <lineage>
        <taxon>Bacteria</taxon>
        <taxon>Bacillati</taxon>
        <taxon>Actinomycetota</taxon>
        <taxon>Actinomycetes</taxon>
        <taxon>Streptosporangiales</taxon>
        <taxon>Streptosporangiaceae</taxon>
        <taxon>Sphaerimonospora</taxon>
    </lineage>
</organism>
<feature type="domain" description="Recombinase" evidence="3">
    <location>
        <begin position="166"/>
        <end position="271"/>
    </location>
</feature>
<dbReference type="InterPro" id="IPR050639">
    <property type="entry name" value="SSR_resolvase"/>
</dbReference>
<evidence type="ECO:0000256" key="1">
    <source>
        <dbReference type="SAM" id="Coils"/>
    </source>
</evidence>
<dbReference type="InterPro" id="IPR036162">
    <property type="entry name" value="Resolvase-like_N_sf"/>
</dbReference>
<dbReference type="InterPro" id="IPR006119">
    <property type="entry name" value="Resolv_N"/>
</dbReference>
<dbReference type="Pfam" id="PF00239">
    <property type="entry name" value="Resolvase"/>
    <property type="match status" value="1"/>
</dbReference>
<name>A0A8J3R8M1_9ACTN</name>
<dbReference type="GO" id="GO:0000150">
    <property type="term" value="F:DNA strand exchange activity"/>
    <property type="evidence" value="ECO:0007669"/>
    <property type="project" value="InterPro"/>
</dbReference>
<evidence type="ECO:0000259" key="2">
    <source>
        <dbReference type="PROSITE" id="PS51736"/>
    </source>
</evidence>
<keyword evidence="1" id="KW-0175">Coiled coil</keyword>
<dbReference type="CDD" id="cd00338">
    <property type="entry name" value="Ser_Recombinase"/>
    <property type="match status" value="1"/>
</dbReference>
<protein>
    <submittedName>
        <fullName evidence="4">Site-specific recombinase DNA invertase Pin</fullName>
    </submittedName>
</protein>
<dbReference type="Pfam" id="PF13408">
    <property type="entry name" value="Zn_ribbon_recom"/>
    <property type="match status" value="1"/>
</dbReference>
<dbReference type="Proteomes" id="UP000610966">
    <property type="component" value="Unassembled WGS sequence"/>
</dbReference>
<feature type="coiled-coil region" evidence="1">
    <location>
        <begin position="360"/>
        <end position="416"/>
    </location>
</feature>
<sequence length="476" mass="53079">MPGAAPGVIRAAIYCRISLDRMGDRVKVGDQEKLCREVAARRGWTVVGVYPDNSRSAWQRNRKRPQWDAMLAAVDRGEIDAIIVYHGDRLIRQPWDLELLIDLADQRGIRLASPTGDRDLDNPDDRYILRIEAASACRESDNTSRRVRRAHERQAEAGISPCSRRPYGWDDGGRAVRPAEADVIREAADRAIAGEPWSRIARDLNTRGLLTSTGAAWTHTTLQRMLLRPRNAALMGTAMNPRVDQAGTWEPILDRDTWELLRRTASGRAEPYAHRTNAPAHLLSGIATCEPCGMPLRAGGTTTRAGNGEQRRTQTYVCDNPTCQGRAHIAMHHLEDYVVGAVLRRLSDPRLAAALTATPKSDAGRRLAALEARREQAVEEFGEDPDMPPALLKKMLRQLSEQIDAARAEIEATRTRHILTDYIGLSLEQWENLLLDRQRALVRATVTVAVRPTGRSTGRRFDPGRVHVEPRAIEVG</sequence>
<proteinExistence type="predicted"/>
<dbReference type="EMBL" id="BOOG01000021">
    <property type="protein sequence ID" value="GIH70375.1"/>
    <property type="molecule type" value="Genomic_DNA"/>
</dbReference>